<comment type="caution">
    <text evidence="2">The sequence shown here is derived from an EMBL/GenBank/DDBJ whole genome shotgun (WGS) entry which is preliminary data.</text>
</comment>
<keyword evidence="1" id="KW-0732">Signal</keyword>
<evidence type="ECO:0000256" key="1">
    <source>
        <dbReference type="SAM" id="SignalP"/>
    </source>
</evidence>
<evidence type="ECO:0000313" key="2">
    <source>
        <dbReference type="EMBL" id="CAB3246299.1"/>
    </source>
</evidence>
<dbReference type="EMBL" id="CADEBC010000525">
    <property type="protein sequence ID" value="CAB3246299.1"/>
    <property type="molecule type" value="Genomic_DNA"/>
</dbReference>
<organism evidence="2 3">
    <name type="scientific">Arctia plantaginis</name>
    <name type="common">Wood tiger moth</name>
    <name type="synonym">Phalaena plantaginis</name>
    <dbReference type="NCBI Taxonomy" id="874455"/>
    <lineage>
        <taxon>Eukaryota</taxon>
        <taxon>Metazoa</taxon>
        <taxon>Ecdysozoa</taxon>
        <taxon>Arthropoda</taxon>
        <taxon>Hexapoda</taxon>
        <taxon>Insecta</taxon>
        <taxon>Pterygota</taxon>
        <taxon>Neoptera</taxon>
        <taxon>Endopterygota</taxon>
        <taxon>Lepidoptera</taxon>
        <taxon>Glossata</taxon>
        <taxon>Ditrysia</taxon>
        <taxon>Noctuoidea</taxon>
        <taxon>Erebidae</taxon>
        <taxon>Arctiinae</taxon>
        <taxon>Arctia</taxon>
    </lineage>
</organism>
<feature type="signal peptide" evidence="1">
    <location>
        <begin position="1"/>
        <end position="17"/>
    </location>
</feature>
<name>A0A8S1AFF4_ARCPL</name>
<gene>
    <name evidence="2" type="ORF">APLA_LOCUS10815</name>
</gene>
<reference evidence="2 3" key="1">
    <citation type="submission" date="2020-04" db="EMBL/GenBank/DDBJ databases">
        <authorList>
            <person name="Wallbank WR R."/>
            <person name="Pardo Diaz C."/>
            <person name="Kozak K."/>
            <person name="Martin S."/>
            <person name="Jiggins C."/>
            <person name="Moest M."/>
            <person name="Warren A I."/>
            <person name="Byers J.R.P. K."/>
            <person name="Montejo-Kovacevich G."/>
            <person name="Yen C E."/>
        </authorList>
    </citation>
    <scope>NUCLEOTIDE SEQUENCE [LARGE SCALE GENOMIC DNA]</scope>
</reference>
<proteinExistence type="predicted"/>
<keyword evidence="3" id="KW-1185">Reference proteome</keyword>
<accession>A0A8S1AFF4</accession>
<feature type="chain" id="PRO_5035856292" evidence="1">
    <location>
        <begin position="18"/>
        <end position="296"/>
    </location>
</feature>
<dbReference type="AlphaFoldDB" id="A0A8S1AFF4"/>
<sequence>MIRAFALLCLFVAPAFSAYSPGLKARFDIWGFGSTSFMDLPRNSARAIQQRWIKVERPSSPPGLESLSLWCPRTDFAVCVLLDDTNYIAGLQIALDEENFSNAYHDWSSQGFTYWSIVENGVSKNFWTAQQYYISASTLATPAATRVANRKDDTILQDGNIWLSGFGGKLYNVSTTVKDFIDIDYTTQACIVWMGEHYYYNMSKTTPCGEKSILPWFPLVHSNQLVGVGFMVFGKINVPSGKTDWFENPGSLAVKLIVPDGPDCLYDLAEKQGVVTMHTYFISNPFSLLCINSGWW</sequence>
<dbReference type="OrthoDB" id="7771330at2759"/>
<dbReference type="Proteomes" id="UP000494106">
    <property type="component" value="Unassembled WGS sequence"/>
</dbReference>
<evidence type="ECO:0000313" key="3">
    <source>
        <dbReference type="Proteomes" id="UP000494106"/>
    </source>
</evidence>
<protein>
    <submittedName>
        <fullName evidence="2">Uncharacterized protein</fullName>
    </submittedName>
</protein>